<sequence>MVWLGAVPALPGEHGAAHVDAVLLAALDGDGVVADFVCTHVDRVGPVSVTTLSAHVPGDVDVARLSGALDGPVVVLGDSPDSPDSPDSAAARAARAARDRADGRCVRFPGQAALTGTHPVAHVVAESAIDRVVGIGVPVSPADPVETLGFLRPVCRDGELVLYVEPAVGGVLRPAEAESPHECCGGH</sequence>
<accession>A0ABW3QRV6</accession>
<evidence type="ECO:0000313" key="2">
    <source>
        <dbReference type="Proteomes" id="UP001597168"/>
    </source>
</evidence>
<reference evidence="2" key="1">
    <citation type="journal article" date="2019" name="Int. J. Syst. Evol. Microbiol.">
        <title>The Global Catalogue of Microorganisms (GCM) 10K type strain sequencing project: providing services to taxonomists for standard genome sequencing and annotation.</title>
        <authorList>
            <consortium name="The Broad Institute Genomics Platform"/>
            <consortium name="The Broad Institute Genome Sequencing Center for Infectious Disease"/>
            <person name="Wu L."/>
            <person name="Ma J."/>
        </authorList>
    </citation>
    <scope>NUCLEOTIDE SEQUENCE [LARGE SCALE GENOMIC DNA]</scope>
    <source>
        <strain evidence="2">CCUG 60214</strain>
    </source>
</reference>
<name>A0ABW3QRV6_9PSEU</name>
<organism evidence="1 2">
    <name type="scientific">Saccharothrix hoggarensis</name>
    <dbReference type="NCBI Taxonomy" id="913853"/>
    <lineage>
        <taxon>Bacteria</taxon>
        <taxon>Bacillati</taxon>
        <taxon>Actinomycetota</taxon>
        <taxon>Actinomycetes</taxon>
        <taxon>Pseudonocardiales</taxon>
        <taxon>Pseudonocardiaceae</taxon>
        <taxon>Saccharothrix</taxon>
    </lineage>
</organism>
<protein>
    <submittedName>
        <fullName evidence="1">Uncharacterized protein</fullName>
    </submittedName>
</protein>
<dbReference type="Proteomes" id="UP001597168">
    <property type="component" value="Unassembled WGS sequence"/>
</dbReference>
<evidence type="ECO:0000313" key="1">
    <source>
        <dbReference type="EMBL" id="MFD1147270.1"/>
    </source>
</evidence>
<keyword evidence="2" id="KW-1185">Reference proteome</keyword>
<comment type="caution">
    <text evidence="1">The sequence shown here is derived from an EMBL/GenBank/DDBJ whole genome shotgun (WGS) entry which is preliminary data.</text>
</comment>
<gene>
    <name evidence="1" type="ORF">ACFQ3T_09055</name>
</gene>
<proteinExistence type="predicted"/>
<dbReference type="EMBL" id="JBHTLK010000031">
    <property type="protein sequence ID" value="MFD1147270.1"/>
    <property type="molecule type" value="Genomic_DNA"/>
</dbReference>
<dbReference type="RefSeq" id="WP_380722256.1">
    <property type="nucleotide sequence ID" value="NZ_JBHTLK010000031.1"/>
</dbReference>